<organism evidence="7 8">
    <name type="scientific">Pontibacillus yanchengensis</name>
    <dbReference type="NCBI Taxonomy" id="462910"/>
    <lineage>
        <taxon>Bacteria</taxon>
        <taxon>Bacillati</taxon>
        <taxon>Bacillota</taxon>
        <taxon>Bacilli</taxon>
        <taxon>Bacillales</taxon>
        <taxon>Bacillaceae</taxon>
        <taxon>Pontibacillus</taxon>
    </lineage>
</organism>
<evidence type="ECO:0000313" key="8">
    <source>
        <dbReference type="Proteomes" id="UP000468638"/>
    </source>
</evidence>
<accession>A0A6I4ZVV7</accession>
<dbReference type="InterPro" id="IPR050090">
    <property type="entry name" value="Tyrosine_recombinase_XerCD"/>
</dbReference>
<evidence type="ECO:0000256" key="2">
    <source>
        <dbReference type="ARBA" id="ARBA00023125"/>
    </source>
</evidence>
<dbReference type="Gene3D" id="1.10.443.10">
    <property type="entry name" value="Intergrase catalytic core"/>
    <property type="match status" value="1"/>
</dbReference>
<comment type="caution">
    <text evidence="7">The sequence shown here is derived from an EMBL/GenBank/DDBJ whole genome shotgun (WGS) entry which is preliminary data.</text>
</comment>
<dbReference type="InterPro" id="IPR010998">
    <property type="entry name" value="Integrase_recombinase_N"/>
</dbReference>
<dbReference type="OrthoDB" id="9766545at2"/>
<feature type="domain" description="Tyr recombinase" evidence="5">
    <location>
        <begin position="131"/>
        <end position="306"/>
    </location>
</feature>
<feature type="domain" description="Core-binding (CB)" evidence="6">
    <location>
        <begin position="30"/>
        <end position="110"/>
    </location>
</feature>
<dbReference type="EMBL" id="WMEQ01000008">
    <property type="protein sequence ID" value="MYL34288.1"/>
    <property type="molecule type" value="Genomic_DNA"/>
</dbReference>
<gene>
    <name evidence="7" type="ORF">GLW05_11835</name>
</gene>
<reference evidence="7 8" key="1">
    <citation type="submission" date="2019-11" db="EMBL/GenBank/DDBJ databases">
        <title>Genome sequences of 17 halophilic strains isolated from different environments.</title>
        <authorList>
            <person name="Furrow R.E."/>
        </authorList>
    </citation>
    <scope>NUCLEOTIDE SEQUENCE [LARGE SCALE GENOMIC DNA]</scope>
    <source>
        <strain evidence="7 8">22514_16_FS</strain>
    </source>
</reference>
<dbReference type="InterPro" id="IPR044068">
    <property type="entry name" value="CB"/>
</dbReference>
<dbReference type="GO" id="GO:0015074">
    <property type="term" value="P:DNA integration"/>
    <property type="evidence" value="ECO:0007669"/>
    <property type="project" value="UniProtKB-KW"/>
</dbReference>
<dbReference type="InterPro" id="IPR002104">
    <property type="entry name" value="Integrase_catalytic"/>
</dbReference>
<sequence length="310" mass="35756">MKSSKSKRELNSLEIQKEKYWQSSNEALSKETLEVLNEYLLSLKLANKAEATITKYRSVLERFFTDCALPIEEIASQDVLSWINEFTTDKKPKSVDLYLSTLSSFFQFCLEEDFIEHMIMKKRWRPKIPQSLPQYLTEREYAKVIIAAERLSLRDQSLVLFLFSSGCRRSEVANLKIEDVDMSRRTVKVRGKGSKIRHVHISEQCALILSDYLMTRSYEPTDPLFLGRYGGPLKSGGIYKVTTKLGRMVGLTKSLFPHCCRHTFATNMLAKGAELKFIADEMGHKDLNTTRVYARIPTEDMRIAYQNMMG</sequence>
<dbReference type="PROSITE" id="PS51898">
    <property type="entry name" value="TYR_RECOMBINASE"/>
    <property type="match status" value="1"/>
</dbReference>
<dbReference type="PANTHER" id="PTHR30349">
    <property type="entry name" value="PHAGE INTEGRASE-RELATED"/>
    <property type="match status" value="1"/>
</dbReference>
<dbReference type="InterPro" id="IPR004107">
    <property type="entry name" value="Integrase_SAM-like_N"/>
</dbReference>
<dbReference type="Gene3D" id="1.10.150.130">
    <property type="match status" value="1"/>
</dbReference>
<dbReference type="Proteomes" id="UP000468638">
    <property type="component" value="Unassembled WGS sequence"/>
</dbReference>
<dbReference type="AlphaFoldDB" id="A0A6I4ZVV7"/>
<dbReference type="InterPro" id="IPR013762">
    <property type="entry name" value="Integrase-like_cat_sf"/>
</dbReference>
<name>A0A6I4ZVV7_9BACI</name>
<evidence type="ECO:0000313" key="7">
    <source>
        <dbReference type="EMBL" id="MYL34288.1"/>
    </source>
</evidence>
<proteinExistence type="predicted"/>
<protein>
    <submittedName>
        <fullName evidence="7">Tyrosine-type recombinase/integrase</fullName>
    </submittedName>
</protein>
<dbReference type="Pfam" id="PF02899">
    <property type="entry name" value="Phage_int_SAM_1"/>
    <property type="match status" value="1"/>
</dbReference>
<dbReference type="PANTHER" id="PTHR30349:SF89">
    <property type="entry name" value="INTEGRASE_RECOMBINASE"/>
    <property type="match status" value="1"/>
</dbReference>
<keyword evidence="1" id="KW-0229">DNA integration</keyword>
<dbReference type="PROSITE" id="PS51900">
    <property type="entry name" value="CB"/>
    <property type="match status" value="1"/>
</dbReference>
<dbReference type="GO" id="GO:0003677">
    <property type="term" value="F:DNA binding"/>
    <property type="evidence" value="ECO:0007669"/>
    <property type="project" value="UniProtKB-UniRule"/>
</dbReference>
<dbReference type="GO" id="GO:0006310">
    <property type="term" value="P:DNA recombination"/>
    <property type="evidence" value="ECO:0007669"/>
    <property type="project" value="UniProtKB-KW"/>
</dbReference>
<dbReference type="SUPFAM" id="SSF56349">
    <property type="entry name" value="DNA breaking-rejoining enzymes"/>
    <property type="match status" value="1"/>
</dbReference>
<evidence type="ECO:0000259" key="5">
    <source>
        <dbReference type="PROSITE" id="PS51898"/>
    </source>
</evidence>
<keyword evidence="3" id="KW-0233">DNA recombination</keyword>
<dbReference type="Pfam" id="PF00589">
    <property type="entry name" value="Phage_integrase"/>
    <property type="match status" value="1"/>
</dbReference>
<evidence type="ECO:0000259" key="6">
    <source>
        <dbReference type="PROSITE" id="PS51900"/>
    </source>
</evidence>
<dbReference type="InterPro" id="IPR011010">
    <property type="entry name" value="DNA_brk_join_enz"/>
</dbReference>
<evidence type="ECO:0000256" key="1">
    <source>
        <dbReference type="ARBA" id="ARBA00022908"/>
    </source>
</evidence>
<evidence type="ECO:0000256" key="3">
    <source>
        <dbReference type="ARBA" id="ARBA00023172"/>
    </source>
</evidence>
<keyword evidence="2 4" id="KW-0238">DNA-binding</keyword>
<evidence type="ECO:0000256" key="4">
    <source>
        <dbReference type="PROSITE-ProRule" id="PRU01248"/>
    </source>
</evidence>